<dbReference type="InterPro" id="IPR011083">
    <property type="entry name" value="Phage_tail_collar_dom"/>
</dbReference>
<dbReference type="Proteomes" id="UP001501788">
    <property type="component" value="Unassembled WGS sequence"/>
</dbReference>
<evidence type="ECO:0000313" key="2">
    <source>
        <dbReference type="EMBL" id="GAA4426234.1"/>
    </source>
</evidence>
<evidence type="ECO:0000259" key="1">
    <source>
        <dbReference type="Pfam" id="PF07484"/>
    </source>
</evidence>
<accession>A0ABP8LC82</accession>
<dbReference type="Pfam" id="PF07484">
    <property type="entry name" value="Collar"/>
    <property type="match status" value="1"/>
</dbReference>
<protein>
    <submittedName>
        <fullName evidence="2">Tail fiber protein</fullName>
    </submittedName>
</protein>
<dbReference type="InterPro" id="IPR037053">
    <property type="entry name" value="Phage_tail_collar_dom_sf"/>
</dbReference>
<organism evidence="2 3">
    <name type="scientific">Acidovorax lacteus</name>
    <dbReference type="NCBI Taxonomy" id="1924988"/>
    <lineage>
        <taxon>Bacteria</taxon>
        <taxon>Pseudomonadati</taxon>
        <taxon>Pseudomonadota</taxon>
        <taxon>Betaproteobacteria</taxon>
        <taxon>Burkholderiales</taxon>
        <taxon>Comamonadaceae</taxon>
        <taxon>Acidovorax</taxon>
    </lineage>
</organism>
<keyword evidence="3" id="KW-1185">Reference proteome</keyword>
<gene>
    <name evidence="2" type="ORF">GCM10023090_21930</name>
</gene>
<reference evidence="3" key="1">
    <citation type="journal article" date="2019" name="Int. J. Syst. Evol. Microbiol.">
        <title>The Global Catalogue of Microorganisms (GCM) 10K type strain sequencing project: providing services to taxonomists for standard genome sequencing and annotation.</title>
        <authorList>
            <consortium name="The Broad Institute Genomics Platform"/>
            <consortium name="The Broad Institute Genome Sequencing Center for Infectious Disease"/>
            <person name="Wu L."/>
            <person name="Ma J."/>
        </authorList>
    </citation>
    <scope>NUCLEOTIDE SEQUENCE [LARGE SCALE GENOMIC DNA]</scope>
    <source>
        <strain evidence="3">JCM 31890</strain>
    </source>
</reference>
<comment type="caution">
    <text evidence="2">The sequence shown here is derived from an EMBL/GenBank/DDBJ whole genome shotgun (WGS) entry which is preliminary data.</text>
</comment>
<dbReference type="RefSeq" id="WP_345064762.1">
    <property type="nucleotide sequence ID" value="NZ_BAABEX010000024.1"/>
</dbReference>
<dbReference type="Gene3D" id="3.90.1340.10">
    <property type="entry name" value="Phage tail collar domain"/>
    <property type="match status" value="1"/>
</dbReference>
<evidence type="ECO:0000313" key="3">
    <source>
        <dbReference type="Proteomes" id="UP001501788"/>
    </source>
</evidence>
<dbReference type="SUPFAM" id="SSF88874">
    <property type="entry name" value="Receptor-binding domain of short tail fibre protein gp12"/>
    <property type="match status" value="1"/>
</dbReference>
<name>A0ABP8LC82_9BURK</name>
<feature type="domain" description="Phage tail collar" evidence="1">
    <location>
        <begin position="7"/>
        <end position="63"/>
    </location>
</feature>
<sequence length="180" mass="18516">MSDSFLGEIRVFAFDYAPQQWAFCRGQLMPVAQNTALFQLIGTAFGGDGRVQFALPDLQGRAPMGVGQGPDLSPRHLGAAPGLPSEVLLPQHLPAHEHALWAQGGPATTSSPVGAVLAQGGSTGSRPTPVPTYAQATPDTPMAMAALAPAVGGGHMHNNTQPCLALNFCISLHGSFPVAG</sequence>
<proteinExistence type="predicted"/>
<dbReference type="EMBL" id="BAABEX010000024">
    <property type="protein sequence ID" value="GAA4426234.1"/>
    <property type="molecule type" value="Genomic_DNA"/>
</dbReference>